<proteinExistence type="predicted"/>
<dbReference type="EMBL" id="JAOAMU010000003">
    <property type="protein sequence ID" value="MCT2562580.1"/>
    <property type="molecule type" value="Genomic_DNA"/>
</dbReference>
<dbReference type="SUPFAM" id="SSF82171">
    <property type="entry name" value="DPP6 N-terminal domain-like"/>
    <property type="match status" value="1"/>
</dbReference>
<dbReference type="PANTHER" id="PTHR42754">
    <property type="entry name" value="ENDOGLUCANASE"/>
    <property type="match status" value="1"/>
</dbReference>
<sequence length="498" mass="55199">MKKILLLLFIVSYYLSLAQTAPLMEWQKVIMTGLHDRINDIVQTSDGGYISLAQTNTVPGSSFKCAISKIDANGNPVWNKTIGGSGKDFGKKIIKLADGNFILIGTTSSTDGDMSGHYSSEKMWVFKMDSLGNFIWKKFYNGEGINDILPVPDGYILLGNVLNAGFLDIRITKITGDGNLVWTKTYGGNADDMGVKIDFTPDSNYMVFAQTRSNNGTVTNNHGEQDAWVIQLDTSGNLLSQKTYGGSSWEYATDFFKDVDGYVFWGQASSLDGDLTGVAVDDDSDYWIFKTDFAGNILWQKKIGSDYAEYYNWGKIIKSTDNNYIAMGLVWNGYKTVYGSGHHGASDIWLMKFDTSGNILWKKCWGGSTYDYALNFIQNSDGSIVIAGSTNSQNGDLVGSGKNTGGEDTWIFKLYPETFLSTNETKESPMNIFPNPTSDFVHIETNKKIENINIFTLAGQFVKSSKEKRVDISSLTKGVYVFKVQTSEGTKTYKIIKE</sequence>
<accession>A0ABT2IVF4</accession>
<comment type="caution">
    <text evidence="3">The sequence shown here is derived from an EMBL/GenBank/DDBJ whole genome shotgun (WGS) entry which is preliminary data.</text>
</comment>
<gene>
    <name evidence="3" type="ORF">N0B48_11855</name>
</gene>
<dbReference type="PANTHER" id="PTHR42754:SF1">
    <property type="entry name" value="LIPOPROTEIN"/>
    <property type="match status" value="1"/>
</dbReference>
<evidence type="ECO:0000313" key="4">
    <source>
        <dbReference type="Proteomes" id="UP001525566"/>
    </source>
</evidence>
<protein>
    <submittedName>
        <fullName evidence="3">T9SS type A sorting domain-containing protein</fullName>
    </submittedName>
</protein>
<dbReference type="RefSeq" id="WP_259839000.1">
    <property type="nucleotide sequence ID" value="NZ_JAOAMU010000003.1"/>
</dbReference>
<keyword evidence="4" id="KW-1185">Reference proteome</keyword>
<name>A0ABT2IVF4_9FLAO</name>
<evidence type="ECO:0000256" key="1">
    <source>
        <dbReference type="ARBA" id="ARBA00022729"/>
    </source>
</evidence>
<dbReference type="Proteomes" id="UP001525566">
    <property type="component" value="Unassembled WGS sequence"/>
</dbReference>
<reference evidence="3 4" key="1">
    <citation type="submission" date="2022-09" db="EMBL/GenBank/DDBJ databases">
        <title>Chryseobacterium oleae sp.nov., isolated from the inter-root soil of Pyrola calliantha H. Andr. in Tibet.</title>
        <authorList>
            <person name="Li Z."/>
        </authorList>
    </citation>
    <scope>NUCLEOTIDE SEQUENCE [LARGE SCALE GENOMIC DNA]</scope>
    <source>
        <strain evidence="4">pc1-10</strain>
    </source>
</reference>
<dbReference type="InterPro" id="IPR026444">
    <property type="entry name" value="Secre_tail"/>
</dbReference>
<evidence type="ECO:0000313" key="3">
    <source>
        <dbReference type="EMBL" id="MCT2562580.1"/>
    </source>
</evidence>
<feature type="domain" description="Secretion system C-terminal sorting" evidence="2">
    <location>
        <begin position="432"/>
        <end position="496"/>
    </location>
</feature>
<dbReference type="Pfam" id="PF18962">
    <property type="entry name" value="Por_Secre_tail"/>
    <property type="match status" value="1"/>
</dbReference>
<evidence type="ECO:0000259" key="2">
    <source>
        <dbReference type="Pfam" id="PF18962"/>
    </source>
</evidence>
<organism evidence="3 4">
    <name type="scientific">Chryseobacterium herbae</name>
    <dbReference type="NCBI Taxonomy" id="2976476"/>
    <lineage>
        <taxon>Bacteria</taxon>
        <taxon>Pseudomonadati</taxon>
        <taxon>Bacteroidota</taxon>
        <taxon>Flavobacteriia</taxon>
        <taxon>Flavobacteriales</taxon>
        <taxon>Weeksellaceae</taxon>
        <taxon>Chryseobacterium group</taxon>
        <taxon>Chryseobacterium</taxon>
    </lineage>
</organism>
<dbReference type="NCBIfam" id="TIGR04183">
    <property type="entry name" value="Por_Secre_tail"/>
    <property type="match status" value="1"/>
</dbReference>
<keyword evidence="1" id="KW-0732">Signal</keyword>